<dbReference type="AlphaFoldDB" id="A0A6P1C841"/>
<keyword evidence="2" id="KW-0175">Coiled coil</keyword>
<organism evidence="3 4">
    <name type="scientific">Rhizobium tropici</name>
    <dbReference type="NCBI Taxonomy" id="398"/>
    <lineage>
        <taxon>Bacteria</taxon>
        <taxon>Pseudomonadati</taxon>
        <taxon>Pseudomonadota</taxon>
        <taxon>Alphaproteobacteria</taxon>
        <taxon>Hyphomicrobiales</taxon>
        <taxon>Rhizobiaceae</taxon>
        <taxon>Rhizobium/Agrobacterium group</taxon>
        <taxon>Rhizobium</taxon>
    </lineage>
</organism>
<dbReference type="SUPFAM" id="SSF56954">
    <property type="entry name" value="Outer membrane efflux proteins (OEP)"/>
    <property type="match status" value="1"/>
</dbReference>
<dbReference type="PANTHER" id="PTHR30203">
    <property type="entry name" value="OUTER MEMBRANE CATION EFFLUX PROTEIN"/>
    <property type="match status" value="1"/>
</dbReference>
<dbReference type="Gene3D" id="2.20.200.10">
    <property type="entry name" value="Outer membrane efflux proteins (OEP)"/>
    <property type="match status" value="1"/>
</dbReference>
<dbReference type="Pfam" id="PF02321">
    <property type="entry name" value="OEP"/>
    <property type="match status" value="2"/>
</dbReference>
<dbReference type="Proteomes" id="UP000471190">
    <property type="component" value="Unassembled WGS sequence"/>
</dbReference>
<dbReference type="InterPro" id="IPR003423">
    <property type="entry name" value="OMP_efflux"/>
</dbReference>
<comment type="similarity">
    <text evidence="1">Belongs to the outer membrane factor (OMF) (TC 1.B.17) family.</text>
</comment>
<reference evidence="3 4" key="1">
    <citation type="submission" date="2020-02" db="EMBL/GenBank/DDBJ databases">
        <title>Draft genome sequence of Rhizobium tropici.</title>
        <authorList>
            <person name="Khayi S."/>
            <person name="Jemo M."/>
        </authorList>
    </citation>
    <scope>NUCLEOTIDE SEQUENCE [LARGE SCALE GENOMIC DNA]</scope>
    <source>
        <strain evidence="3 4">A12</strain>
    </source>
</reference>
<dbReference type="GO" id="GO:0015562">
    <property type="term" value="F:efflux transmembrane transporter activity"/>
    <property type="evidence" value="ECO:0007669"/>
    <property type="project" value="InterPro"/>
</dbReference>
<protein>
    <submittedName>
        <fullName evidence="3">TolC family protein</fullName>
    </submittedName>
</protein>
<feature type="coiled-coil region" evidence="2">
    <location>
        <begin position="250"/>
        <end position="277"/>
    </location>
</feature>
<evidence type="ECO:0000313" key="3">
    <source>
        <dbReference type="EMBL" id="NEV11575.1"/>
    </source>
</evidence>
<dbReference type="EMBL" id="JAADZA010000009">
    <property type="protein sequence ID" value="NEV11575.1"/>
    <property type="molecule type" value="Genomic_DNA"/>
</dbReference>
<evidence type="ECO:0000256" key="2">
    <source>
        <dbReference type="SAM" id="Coils"/>
    </source>
</evidence>
<dbReference type="Gene3D" id="1.20.1600.10">
    <property type="entry name" value="Outer membrane efflux proteins (OEP)"/>
    <property type="match status" value="1"/>
</dbReference>
<comment type="caution">
    <text evidence="3">The sequence shown here is derived from an EMBL/GenBank/DDBJ whole genome shotgun (WGS) entry which is preliminary data.</text>
</comment>
<proteinExistence type="inferred from homology"/>
<evidence type="ECO:0000256" key="1">
    <source>
        <dbReference type="ARBA" id="ARBA00007613"/>
    </source>
</evidence>
<accession>A0A6P1C841</accession>
<name>A0A6P1C841_RHITR</name>
<evidence type="ECO:0000313" key="4">
    <source>
        <dbReference type="Proteomes" id="UP000471190"/>
    </source>
</evidence>
<gene>
    <name evidence="3" type="ORF">GXW80_11280</name>
</gene>
<dbReference type="InterPro" id="IPR010131">
    <property type="entry name" value="MdtP/NodT-like"/>
</dbReference>
<sequence length="494" mass="52901">MIGRSYGIACRLHGMGQNDSSDIPRRGHRCLQIILSMMTLAFALPACQTMDLSPPAAPPPLPSAYAGASPGSSQAGAKDLAWWEGFHDQMLSSLVSRAANSNLTVAQARQNLAAARAMAHSALSGYRPELGATGIANAATGPRVNNDFTRRPLQLNLETGWEVALFGQDRQVQKSADLTGQIAYEDLAAAKLAVTAEIAANYVHLRALQRRHADTAEMIGLLEKNSRLANVREQVGLATASDTELQKSVIDTARSRLVELESEIATSVQQIATLEGTSTPTADLLIPQPQPTVRASLLGGRPADLLRLRPDVRRAEFAVTQAGAQVGIAKSDLYPKLRLSGAIGIGAPVGSSLFGASGGPSLQIPLFDLGRRKDVVAASEAKFREAGLAYRQAVLVAYEEASRALREFNAARQKTTLLRSRLKRATMVRNSADKLVQEGLEDKSKSIRGALDILELRASLTDSIEDEARSLIAFYKATGTAQQASPPPVPERRM</sequence>